<organism evidence="2 3">
    <name type="scientific">Sphingobium indicum BiD32</name>
    <dbReference type="NCBI Taxonomy" id="1301087"/>
    <lineage>
        <taxon>Bacteria</taxon>
        <taxon>Pseudomonadati</taxon>
        <taxon>Pseudomonadota</taxon>
        <taxon>Alphaproteobacteria</taxon>
        <taxon>Sphingomonadales</taxon>
        <taxon>Sphingomonadaceae</taxon>
        <taxon>Sphingobium</taxon>
    </lineage>
</organism>
<dbReference type="EMBL" id="CAVK010000141">
    <property type="protein sequence ID" value="CCW18501.1"/>
    <property type="molecule type" value="Genomic_DNA"/>
</dbReference>
<gene>
    <name evidence="2" type="ORF">EBBID32_28540</name>
</gene>
<evidence type="ECO:0000256" key="1">
    <source>
        <dbReference type="SAM" id="SignalP"/>
    </source>
</evidence>
<protein>
    <submittedName>
        <fullName evidence="2">Uncharacterized protein</fullName>
    </submittedName>
</protein>
<dbReference type="AlphaFoldDB" id="N1MNG1"/>
<reference evidence="2 3" key="1">
    <citation type="submission" date="2013-03" db="EMBL/GenBank/DDBJ databases">
        <authorList>
            <person name="Le V."/>
        </authorList>
    </citation>
    <scope>NUCLEOTIDE SEQUENCE [LARGE SCALE GENOMIC DNA]</scope>
    <source>
        <strain evidence="2 3">BiD32</strain>
    </source>
</reference>
<dbReference type="Proteomes" id="UP000013201">
    <property type="component" value="Unassembled WGS sequence"/>
</dbReference>
<sequence>MKSTTLLQRLALPCLISAANIPVFPALAQQSPVAAQSRAATAGLSYADIVDLADNAPLVAHVRIRNIIVLKPEQAGDVPTGHKRLFLEGDVTGLIRGDAGISPLVSWLYDAPIDARGKLPKLKKAQLILFARPGSRPGQIQLVARDAQIPATAIEIDRVKGILSALVARDAPPRILGLGDAFHVAGTVAGEGETQIFLRTENGDPVSLSILRRPGQAPRWAVALGEIVDEAARPPVPGSLLWYRLACTLPPALPARAVRTLSVQDAEAARADYRVVIDALGPCGRTRTPA</sequence>
<evidence type="ECO:0000313" key="2">
    <source>
        <dbReference type="EMBL" id="CCW18501.1"/>
    </source>
</evidence>
<reference evidence="3" key="2">
    <citation type="submission" date="2013-04" db="EMBL/GenBank/DDBJ databases">
        <title>Bisphenol A degrading Sphingobium sp. strain BiD32.</title>
        <authorList>
            <person name="Nielsen J.L."/>
            <person name="Zhou N.A."/>
            <person name="Kjeldal H."/>
        </authorList>
    </citation>
    <scope>NUCLEOTIDE SEQUENCE [LARGE SCALE GENOMIC DNA]</scope>
    <source>
        <strain evidence="3">BiD32</strain>
    </source>
</reference>
<keyword evidence="3" id="KW-1185">Reference proteome</keyword>
<feature type="signal peptide" evidence="1">
    <location>
        <begin position="1"/>
        <end position="28"/>
    </location>
</feature>
<keyword evidence="1" id="KW-0732">Signal</keyword>
<feature type="chain" id="PRO_5004108869" evidence="1">
    <location>
        <begin position="29"/>
        <end position="290"/>
    </location>
</feature>
<comment type="caution">
    <text evidence="2">The sequence shown here is derived from an EMBL/GenBank/DDBJ whole genome shotgun (WGS) entry which is preliminary data.</text>
</comment>
<proteinExistence type="predicted"/>
<name>N1MNG1_9SPHN</name>
<evidence type="ECO:0000313" key="3">
    <source>
        <dbReference type="Proteomes" id="UP000013201"/>
    </source>
</evidence>
<accession>N1MNG1</accession>